<dbReference type="SUPFAM" id="SSF50022">
    <property type="entry name" value="ISP domain"/>
    <property type="match status" value="1"/>
</dbReference>
<keyword evidence="3" id="KW-0408">Iron</keyword>
<dbReference type="Pfam" id="PF00355">
    <property type="entry name" value="Rieske"/>
    <property type="match status" value="1"/>
</dbReference>
<name>A0A9W6GEA0_9BACT</name>
<dbReference type="EMBL" id="BSDX01000001">
    <property type="protein sequence ID" value="GLI53709.1"/>
    <property type="molecule type" value="Genomic_DNA"/>
</dbReference>
<reference evidence="9" key="1">
    <citation type="submission" date="2022-12" db="EMBL/GenBank/DDBJ databases">
        <title>Reference genome sequencing for broad-spectrum identification of bacterial and archaeal isolates by mass spectrometry.</title>
        <authorList>
            <person name="Sekiguchi Y."/>
            <person name="Tourlousse D.M."/>
        </authorList>
    </citation>
    <scope>NUCLEOTIDE SEQUENCE</scope>
    <source>
        <strain evidence="9">TSL-P1</strain>
    </source>
</reference>
<evidence type="ECO:0000256" key="1">
    <source>
        <dbReference type="ARBA" id="ARBA00022714"/>
    </source>
</evidence>
<evidence type="ECO:0000256" key="7">
    <source>
        <dbReference type="SAM" id="Phobius"/>
    </source>
</evidence>
<organism evidence="9 10">
    <name type="scientific">Thermodesulfovibrio yellowstonii</name>
    <dbReference type="NCBI Taxonomy" id="28262"/>
    <lineage>
        <taxon>Bacteria</taxon>
        <taxon>Pseudomonadati</taxon>
        <taxon>Nitrospirota</taxon>
        <taxon>Thermodesulfovibrionia</taxon>
        <taxon>Thermodesulfovibrionales</taxon>
        <taxon>Thermodesulfovibrionaceae</taxon>
        <taxon>Thermodesulfovibrio</taxon>
    </lineage>
</organism>
<dbReference type="PRINTS" id="PR00162">
    <property type="entry name" value="RIESKE"/>
</dbReference>
<gene>
    <name evidence="9" type="ORF">TISLANDTSLP1_14020</name>
</gene>
<keyword evidence="5" id="KW-1015">Disulfide bond</keyword>
<protein>
    <submittedName>
        <fullName evidence="9">Cytochrome b6-F complex iron-sulfur subunit</fullName>
    </submittedName>
</protein>
<dbReference type="Proteomes" id="UP001144297">
    <property type="component" value="Unassembled WGS sequence"/>
</dbReference>
<proteinExistence type="predicted"/>
<evidence type="ECO:0000256" key="5">
    <source>
        <dbReference type="ARBA" id="ARBA00023157"/>
    </source>
</evidence>
<feature type="transmembrane region" description="Helical" evidence="7">
    <location>
        <begin position="20"/>
        <end position="39"/>
    </location>
</feature>
<evidence type="ECO:0000256" key="6">
    <source>
        <dbReference type="ARBA" id="ARBA00034078"/>
    </source>
</evidence>
<evidence type="ECO:0000259" key="8">
    <source>
        <dbReference type="PROSITE" id="PS51296"/>
    </source>
</evidence>
<keyword evidence="2" id="KW-0479">Metal-binding</keyword>
<dbReference type="InterPro" id="IPR036922">
    <property type="entry name" value="Rieske_2Fe-2S_sf"/>
</dbReference>
<dbReference type="InterPro" id="IPR005805">
    <property type="entry name" value="Rieske_Fe-S_prot_C"/>
</dbReference>
<dbReference type="GO" id="GO:0046872">
    <property type="term" value="F:metal ion binding"/>
    <property type="evidence" value="ECO:0007669"/>
    <property type="project" value="UniProtKB-KW"/>
</dbReference>
<dbReference type="InterPro" id="IPR014349">
    <property type="entry name" value="Rieske_Fe-S_prot"/>
</dbReference>
<comment type="caution">
    <text evidence="9">The sequence shown here is derived from an EMBL/GenBank/DDBJ whole genome shotgun (WGS) entry which is preliminary data.</text>
</comment>
<keyword evidence="10" id="KW-1185">Reference proteome</keyword>
<dbReference type="PANTHER" id="PTHR10134">
    <property type="entry name" value="CYTOCHROME B-C1 COMPLEX SUBUNIT RIESKE, MITOCHONDRIAL"/>
    <property type="match status" value="1"/>
</dbReference>
<comment type="cofactor">
    <cofactor evidence="6">
        <name>[2Fe-2S] cluster</name>
        <dbReference type="ChEBI" id="CHEBI:190135"/>
    </cofactor>
</comment>
<accession>A0A9W6GEA0</accession>
<feature type="domain" description="Rieske" evidence="8">
    <location>
        <begin position="51"/>
        <end position="150"/>
    </location>
</feature>
<evidence type="ECO:0000313" key="10">
    <source>
        <dbReference type="Proteomes" id="UP001144297"/>
    </source>
</evidence>
<dbReference type="GO" id="GO:0051537">
    <property type="term" value="F:2 iron, 2 sulfur cluster binding"/>
    <property type="evidence" value="ECO:0007669"/>
    <property type="project" value="UniProtKB-KW"/>
</dbReference>
<sequence>MIIDKEKLDIKRRFFLKKMLKLFFTFVVLIFSFLGLSLLKPANPKKKEYSYYEIPEDKIPKEGVKKINIEIGNLQKPLKIYLVNNGDLITALSPVCTHLGCFVNFDKNSNEFICPCHGGRYDSEGKVLTGPPKEPLQRLPVKIENKKIFVGIKI</sequence>
<keyword evidence="7" id="KW-1133">Transmembrane helix</keyword>
<evidence type="ECO:0000256" key="4">
    <source>
        <dbReference type="ARBA" id="ARBA00023014"/>
    </source>
</evidence>
<evidence type="ECO:0000313" key="9">
    <source>
        <dbReference type="EMBL" id="GLI53709.1"/>
    </source>
</evidence>
<keyword evidence="1" id="KW-0001">2Fe-2S</keyword>
<keyword evidence="7" id="KW-0812">Transmembrane</keyword>
<dbReference type="CDD" id="cd03467">
    <property type="entry name" value="Rieske"/>
    <property type="match status" value="1"/>
</dbReference>
<dbReference type="PROSITE" id="PS51296">
    <property type="entry name" value="RIESKE"/>
    <property type="match status" value="1"/>
</dbReference>
<evidence type="ECO:0000256" key="3">
    <source>
        <dbReference type="ARBA" id="ARBA00023004"/>
    </source>
</evidence>
<dbReference type="AlphaFoldDB" id="A0A9W6GEA0"/>
<evidence type="ECO:0000256" key="2">
    <source>
        <dbReference type="ARBA" id="ARBA00022723"/>
    </source>
</evidence>
<dbReference type="Gene3D" id="2.102.10.10">
    <property type="entry name" value="Rieske [2Fe-2S] iron-sulphur domain"/>
    <property type="match status" value="1"/>
</dbReference>
<keyword evidence="7" id="KW-0472">Membrane</keyword>
<keyword evidence="4" id="KW-0411">Iron-sulfur</keyword>
<dbReference type="GO" id="GO:0016020">
    <property type="term" value="C:membrane"/>
    <property type="evidence" value="ECO:0007669"/>
    <property type="project" value="InterPro"/>
</dbReference>
<dbReference type="InterPro" id="IPR017941">
    <property type="entry name" value="Rieske_2Fe-2S"/>
</dbReference>